<evidence type="ECO:0000313" key="8">
    <source>
        <dbReference type="EMBL" id="TFJ95017.1"/>
    </source>
</evidence>
<evidence type="ECO:0000259" key="7">
    <source>
        <dbReference type="Pfam" id="PF19269"/>
    </source>
</evidence>
<dbReference type="GO" id="GO:0004818">
    <property type="term" value="F:glutamate-tRNA ligase activity"/>
    <property type="evidence" value="ECO:0007669"/>
    <property type="project" value="TreeGrafter"/>
</dbReference>
<keyword evidence="4" id="KW-0067">ATP-binding</keyword>
<dbReference type="InterPro" id="IPR049940">
    <property type="entry name" value="GluQ/Sye"/>
</dbReference>
<comment type="caution">
    <text evidence="8">The sequence shown here is derived from an EMBL/GenBank/DDBJ whole genome shotgun (WGS) entry which is preliminary data.</text>
</comment>
<dbReference type="InterPro" id="IPR008925">
    <property type="entry name" value="aa_tRNA-synth_I_cd-bd_sf"/>
</dbReference>
<dbReference type="PANTHER" id="PTHR43311">
    <property type="entry name" value="GLUTAMATE--TRNA LIGASE"/>
    <property type="match status" value="1"/>
</dbReference>
<feature type="domain" description="Aminoacyl-tRNA synthetase class I anticodon-binding" evidence="7">
    <location>
        <begin position="57"/>
        <end position="202"/>
    </location>
</feature>
<name>A0A4D9DFL3_9SAUR</name>
<dbReference type="STRING" id="55544.A0A4D9DFL3"/>
<evidence type="ECO:0000256" key="3">
    <source>
        <dbReference type="ARBA" id="ARBA00022741"/>
    </source>
</evidence>
<protein>
    <submittedName>
        <fullName evidence="8">Malonyl-CoA synthase</fullName>
    </submittedName>
</protein>
<evidence type="ECO:0000256" key="1">
    <source>
        <dbReference type="ARBA" id="ARBA00007894"/>
    </source>
</evidence>
<dbReference type="InterPro" id="IPR020751">
    <property type="entry name" value="aa-tRNA-synth_I_codon-bd_sub2"/>
</dbReference>
<dbReference type="AlphaFoldDB" id="A0A4D9DFL3"/>
<comment type="similarity">
    <text evidence="1">Belongs to the class-I aminoacyl-tRNA synthetase family. Glutamate--tRNA ligase type 1 subfamily.</text>
</comment>
<dbReference type="SUPFAM" id="SSF48163">
    <property type="entry name" value="An anticodon-binding domain of class I aminoacyl-tRNA synthetases"/>
    <property type="match status" value="1"/>
</dbReference>
<sequence length="204" mass="22399">MLLGYPPVHEGNDVASFDDFVADFDWSKVSPAGPVFDMDKLNWLNGAYIRQLEPTELAQRIIAYANEFQSAGWGEREANVVTAAVPLIQERLVLLADAKDQVAFLLADDADIVIADDARAQLREDSPQVIDAAVEVLTTLPTWTADAIQSALKEKLVTEMGIKARFAFAPLRVALSGQKVSPPLFESMEILGRDSTLRRLKALS</sequence>
<dbReference type="EMBL" id="QXTE01017323">
    <property type="protein sequence ID" value="TFJ95017.1"/>
    <property type="molecule type" value="Genomic_DNA"/>
</dbReference>
<keyword evidence="3" id="KW-0547">Nucleotide-binding</keyword>
<evidence type="ECO:0000256" key="4">
    <source>
        <dbReference type="ARBA" id="ARBA00022840"/>
    </source>
</evidence>
<keyword evidence="9" id="KW-1185">Reference proteome</keyword>
<dbReference type="GO" id="GO:0005524">
    <property type="term" value="F:ATP binding"/>
    <property type="evidence" value="ECO:0007669"/>
    <property type="project" value="UniProtKB-KW"/>
</dbReference>
<keyword evidence="2" id="KW-0436">Ligase</keyword>
<evidence type="ECO:0000313" key="9">
    <source>
        <dbReference type="Proteomes" id="UP000297703"/>
    </source>
</evidence>
<dbReference type="InterPro" id="IPR045462">
    <property type="entry name" value="aa-tRNA-synth_I_cd-bd"/>
</dbReference>
<dbReference type="Gene3D" id="1.10.1160.10">
    <property type="entry name" value="Glutamyl-trna Synthetase, Domain 2"/>
    <property type="match status" value="1"/>
</dbReference>
<dbReference type="Gene3D" id="1.10.10.350">
    <property type="match status" value="1"/>
</dbReference>
<dbReference type="Proteomes" id="UP000297703">
    <property type="component" value="Unassembled WGS sequence"/>
</dbReference>
<gene>
    <name evidence="8" type="ORF">DR999_PMT23621</name>
</gene>
<evidence type="ECO:0000256" key="5">
    <source>
        <dbReference type="ARBA" id="ARBA00022917"/>
    </source>
</evidence>
<dbReference type="GO" id="GO:0005829">
    <property type="term" value="C:cytosol"/>
    <property type="evidence" value="ECO:0007669"/>
    <property type="project" value="TreeGrafter"/>
</dbReference>
<dbReference type="GO" id="GO:0000049">
    <property type="term" value="F:tRNA binding"/>
    <property type="evidence" value="ECO:0007669"/>
    <property type="project" value="InterPro"/>
</dbReference>
<evidence type="ECO:0000256" key="2">
    <source>
        <dbReference type="ARBA" id="ARBA00022598"/>
    </source>
</evidence>
<proteinExistence type="inferred from homology"/>
<keyword evidence="6" id="KW-0030">Aminoacyl-tRNA synthetase</keyword>
<dbReference type="Pfam" id="PF19269">
    <property type="entry name" value="Anticodon_2"/>
    <property type="match status" value="1"/>
</dbReference>
<dbReference type="OrthoDB" id="10649539at2759"/>
<reference evidence="8 9" key="1">
    <citation type="submission" date="2019-04" db="EMBL/GenBank/DDBJ databases">
        <title>Draft genome of the big-headed turtle Platysternon megacephalum.</title>
        <authorList>
            <person name="Gong S."/>
        </authorList>
    </citation>
    <scope>NUCLEOTIDE SEQUENCE [LARGE SCALE GENOMIC DNA]</scope>
    <source>
        <strain evidence="8">DO16091913</strain>
        <tissue evidence="8">Muscle</tissue>
    </source>
</reference>
<dbReference type="InterPro" id="IPR020061">
    <property type="entry name" value="Glu_tRNA_lig_a-bdl"/>
</dbReference>
<keyword evidence="5" id="KW-0648">Protein biosynthesis</keyword>
<evidence type="ECO:0000256" key="6">
    <source>
        <dbReference type="ARBA" id="ARBA00023146"/>
    </source>
</evidence>
<organism evidence="8 9">
    <name type="scientific">Platysternon megacephalum</name>
    <name type="common">big-headed turtle</name>
    <dbReference type="NCBI Taxonomy" id="55544"/>
    <lineage>
        <taxon>Eukaryota</taxon>
        <taxon>Metazoa</taxon>
        <taxon>Chordata</taxon>
        <taxon>Craniata</taxon>
        <taxon>Vertebrata</taxon>
        <taxon>Euteleostomi</taxon>
        <taxon>Archelosauria</taxon>
        <taxon>Testudinata</taxon>
        <taxon>Testudines</taxon>
        <taxon>Cryptodira</taxon>
        <taxon>Durocryptodira</taxon>
        <taxon>Testudinoidea</taxon>
        <taxon>Platysternidae</taxon>
        <taxon>Platysternon</taxon>
    </lineage>
</organism>
<accession>A0A4D9DFL3</accession>
<reference evidence="8 9" key="2">
    <citation type="submission" date="2019-04" db="EMBL/GenBank/DDBJ databases">
        <title>The genome sequence of big-headed turtle.</title>
        <authorList>
            <person name="Gong S."/>
        </authorList>
    </citation>
    <scope>NUCLEOTIDE SEQUENCE [LARGE SCALE GENOMIC DNA]</scope>
    <source>
        <strain evidence="8">DO16091913</strain>
        <tissue evidence="8">Muscle</tissue>
    </source>
</reference>
<dbReference type="PANTHER" id="PTHR43311:SF2">
    <property type="entry name" value="GLUTAMATE--TRNA LIGASE, MITOCHONDRIAL-RELATED"/>
    <property type="match status" value="1"/>
</dbReference>
<dbReference type="GO" id="GO:0006424">
    <property type="term" value="P:glutamyl-tRNA aminoacylation"/>
    <property type="evidence" value="ECO:0007669"/>
    <property type="project" value="TreeGrafter"/>
</dbReference>